<name>A0A397YMI5_BRACM</name>
<proteinExistence type="predicted"/>
<accession>A0A397YMI5</accession>
<dbReference type="Proteomes" id="UP000264353">
    <property type="component" value="Chromosome A7"/>
</dbReference>
<evidence type="ECO:0000313" key="2">
    <source>
        <dbReference type="Proteomes" id="UP000264353"/>
    </source>
</evidence>
<organism evidence="1 2">
    <name type="scientific">Brassica campestris</name>
    <name type="common">Field mustard</name>
    <dbReference type="NCBI Taxonomy" id="3711"/>
    <lineage>
        <taxon>Eukaryota</taxon>
        <taxon>Viridiplantae</taxon>
        <taxon>Streptophyta</taxon>
        <taxon>Embryophyta</taxon>
        <taxon>Tracheophyta</taxon>
        <taxon>Spermatophyta</taxon>
        <taxon>Magnoliopsida</taxon>
        <taxon>eudicotyledons</taxon>
        <taxon>Gunneridae</taxon>
        <taxon>Pentapetalae</taxon>
        <taxon>rosids</taxon>
        <taxon>malvids</taxon>
        <taxon>Brassicales</taxon>
        <taxon>Brassicaceae</taxon>
        <taxon>Brassiceae</taxon>
        <taxon>Brassica</taxon>
    </lineage>
</organism>
<dbReference type="EMBL" id="CM010634">
    <property type="protein sequence ID" value="RID53164.1"/>
    <property type="molecule type" value="Genomic_DNA"/>
</dbReference>
<reference evidence="1 2" key="1">
    <citation type="submission" date="2018-06" db="EMBL/GenBank/DDBJ databases">
        <title>WGS assembly of Brassica rapa FPsc.</title>
        <authorList>
            <person name="Bowman J."/>
            <person name="Kohchi T."/>
            <person name="Yamato K."/>
            <person name="Jenkins J."/>
            <person name="Shu S."/>
            <person name="Ishizaki K."/>
            <person name="Yamaoka S."/>
            <person name="Nishihama R."/>
            <person name="Nakamura Y."/>
            <person name="Berger F."/>
            <person name="Adam C."/>
            <person name="Aki S."/>
            <person name="Althoff F."/>
            <person name="Araki T."/>
            <person name="Arteaga-Vazquez M."/>
            <person name="Balasubrmanian S."/>
            <person name="Bauer D."/>
            <person name="Boehm C."/>
            <person name="Briginshaw L."/>
            <person name="Caballero-Perez J."/>
            <person name="Catarino B."/>
            <person name="Chen F."/>
            <person name="Chiyoda S."/>
            <person name="Chovatia M."/>
            <person name="Davies K."/>
            <person name="Delmans M."/>
            <person name="Demura T."/>
            <person name="Dierschke T."/>
            <person name="Dolan L."/>
            <person name="Dorantes-Acosta A."/>
            <person name="Eklund D."/>
            <person name="Florent S."/>
            <person name="Flores-Sandoval E."/>
            <person name="Fujiyama A."/>
            <person name="Fukuzawa H."/>
            <person name="Galik B."/>
            <person name="Grimanelli D."/>
            <person name="Grimwood J."/>
            <person name="Grossniklaus U."/>
            <person name="Hamada T."/>
            <person name="Haseloff J."/>
            <person name="Hetherington A."/>
            <person name="Higo A."/>
            <person name="Hirakawa Y."/>
            <person name="Hundley H."/>
            <person name="Ikeda Y."/>
            <person name="Inoue K."/>
            <person name="Inoue S."/>
            <person name="Ishida S."/>
            <person name="Jia Q."/>
            <person name="Kakita M."/>
            <person name="Kanazawa T."/>
            <person name="Kawai Y."/>
            <person name="Kawashima T."/>
            <person name="Kennedy M."/>
            <person name="Kinose K."/>
            <person name="Kinoshita T."/>
            <person name="Kohara Y."/>
            <person name="Koide E."/>
            <person name="Komatsu K."/>
            <person name="Kopischke S."/>
            <person name="Kubo M."/>
            <person name="Kyozuka J."/>
            <person name="Lagercrantz U."/>
            <person name="Lin S."/>
            <person name="Lindquist E."/>
            <person name="Lipzen A."/>
            <person name="Lu C."/>
            <person name="Luna E."/>
            <person name="Martienssen R."/>
            <person name="Minamino N."/>
            <person name="Mizutani M."/>
            <person name="Mizutani M."/>
            <person name="Mochizuki N."/>
            <person name="Monte I."/>
            <person name="Mosher R."/>
            <person name="Nagasaki H."/>
            <person name="Nakagami H."/>
            <person name="Naramoto S."/>
            <person name="Nishitani K."/>
            <person name="Ohtani M."/>
            <person name="Okamoto T."/>
            <person name="Okumura M."/>
            <person name="Phillips J."/>
            <person name="Pollak B."/>
            <person name="Reinders A."/>
            <person name="Roevekamp M."/>
            <person name="Sano R."/>
            <person name="Sawa S."/>
            <person name="Schmid M."/>
            <person name="Shirakawa M."/>
            <person name="Solano R."/>
            <person name="Spunde A."/>
            <person name="Suetsugu N."/>
            <person name="Sugano S."/>
            <person name="Sugiyama A."/>
            <person name="Sun R."/>
            <person name="Suzuki Y."/>
            <person name="Takenaka M."/>
            <person name="Takezawa D."/>
            <person name="Tomogane H."/>
            <person name="Tsuzuki M."/>
            <person name="Ueda T."/>
            <person name="Umeda M."/>
            <person name="Ward J."/>
            <person name="Watanabe Y."/>
            <person name="Yazaki K."/>
            <person name="Yokoyama R."/>
            <person name="Yoshitake Y."/>
            <person name="Yotsui I."/>
            <person name="Zachgo S."/>
            <person name="Schmutz J."/>
        </authorList>
    </citation>
    <scope>NUCLEOTIDE SEQUENCE [LARGE SCALE GENOMIC DNA]</scope>
    <source>
        <strain evidence="2">cv. B-3</strain>
    </source>
</reference>
<protein>
    <submittedName>
        <fullName evidence="1">Uncharacterized protein</fullName>
    </submittedName>
</protein>
<evidence type="ECO:0000313" key="1">
    <source>
        <dbReference type="EMBL" id="RID53164.1"/>
    </source>
</evidence>
<gene>
    <name evidence="1" type="ORF">BRARA_G00584</name>
</gene>
<dbReference type="AlphaFoldDB" id="A0A397YMI5"/>
<sequence length="188" mass="20904">MRHGASDPVNSIEVEVVVVLSTFEHSRKSHHLCASISRTCNVNSLSLTKRLRTQVRTRCEYVIDDSDSAKPETQTIRTQLGLNPVQVLTRVRCTGQACPERHTVYTVNGGEGAVSIGYGYTVFGRGETNLLSKRNLTVVNVAEQTCDGSRRGAASSKYIVHVELENGVFRWRFKCCCENSKCEQEDCC</sequence>